<proteinExistence type="predicted"/>
<keyword evidence="13" id="KW-0695">RNA-directed DNA polymerase</keyword>
<dbReference type="GO" id="GO:0003676">
    <property type="term" value="F:nucleic acid binding"/>
    <property type="evidence" value="ECO:0007669"/>
    <property type="project" value="InterPro"/>
</dbReference>
<keyword evidence="10" id="KW-0067">ATP-binding</keyword>
<dbReference type="InterPro" id="IPR013103">
    <property type="entry name" value="RVT_2"/>
</dbReference>
<evidence type="ECO:0000313" key="20">
    <source>
        <dbReference type="EMBL" id="KAG6489371.1"/>
    </source>
</evidence>
<gene>
    <name evidence="20" type="ORF">ZIOFF_050640</name>
</gene>
<evidence type="ECO:0000256" key="8">
    <source>
        <dbReference type="ARBA" id="ARBA00022759"/>
    </source>
</evidence>
<dbReference type="Pfam" id="PF22936">
    <property type="entry name" value="Pol_BBD"/>
    <property type="match status" value="1"/>
</dbReference>
<evidence type="ECO:0000256" key="12">
    <source>
        <dbReference type="ARBA" id="ARBA00022908"/>
    </source>
</evidence>
<evidence type="ECO:0000256" key="3">
    <source>
        <dbReference type="ARBA" id="ARBA00022670"/>
    </source>
</evidence>
<dbReference type="InterPro" id="IPR036397">
    <property type="entry name" value="RNaseH_sf"/>
</dbReference>
<feature type="compositionally biased region" description="Basic and acidic residues" evidence="18">
    <location>
        <begin position="242"/>
        <end position="251"/>
    </location>
</feature>
<dbReference type="GO" id="GO:0006310">
    <property type="term" value="P:DNA recombination"/>
    <property type="evidence" value="ECO:0007669"/>
    <property type="project" value="UniProtKB-KW"/>
</dbReference>
<dbReference type="Pfam" id="PF00665">
    <property type="entry name" value="rve"/>
    <property type="match status" value="1"/>
</dbReference>
<dbReference type="InterPro" id="IPR054722">
    <property type="entry name" value="PolX-like_BBD"/>
</dbReference>
<keyword evidence="14" id="KW-0548">Nucleotidyltransferase</keyword>
<dbReference type="InterPro" id="IPR043502">
    <property type="entry name" value="DNA/RNA_pol_sf"/>
</dbReference>
<evidence type="ECO:0000256" key="14">
    <source>
        <dbReference type="ARBA" id="ARBA00022932"/>
    </source>
</evidence>
<dbReference type="GO" id="GO:0046872">
    <property type="term" value="F:metal ion binding"/>
    <property type="evidence" value="ECO:0007669"/>
    <property type="project" value="UniProtKB-KW"/>
</dbReference>
<evidence type="ECO:0000256" key="13">
    <source>
        <dbReference type="ARBA" id="ARBA00022918"/>
    </source>
</evidence>
<keyword evidence="14" id="KW-0239">DNA-directed DNA polymerase</keyword>
<keyword evidence="11" id="KW-0460">Magnesium</keyword>
<dbReference type="GO" id="GO:0004519">
    <property type="term" value="F:endonuclease activity"/>
    <property type="evidence" value="ECO:0007669"/>
    <property type="project" value="UniProtKB-KW"/>
</dbReference>
<dbReference type="Gene3D" id="3.30.420.10">
    <property type="entry name" value="Ribonuclease H-like superfamily/Ribonuclease H"/>
    <property type="match status" value="1"/>
</dbReference>
<dbReference type="Pfam" id="PF07727">
    <property type="entry name" value="RVT_2"/>
    <property type="match status" value="1"/>
</dbReference>
<keyword evidence="16" id="KW-0233">DNA recombination</keyword>
<sequence length="1212" mass="139887">MSASAGNMFFTFSPNQIPIFDGEHFDYWSSQMETIFLSQDLWKLVEEGYEEVPEGISLPEGDNTSAEGVINPTEDEQKAYKENIMKNAMALRILQQSMTKPIYPRIFGLKKVNEAWEVLKKEFKGSQKVISIKLQNLWRDFDNIAMKDTENVKDYFSRIMEILNQLKSCGEVVPDRKIMEKILRSLPQKFEHVVTVIEEMKDLAEVSIYELMGSLEAHEKRVSKYTTPVEQAFQAKLNVSEQKQERSENNRRSYGRGRGSRSRGRDRSYAEGRPEGQHRSGHGEAEAGCRICRKNNHETKYCRFRCRRCKFPTHSDRDCWYKNKEQKHEQKQEDRSSVNFSKEDEPSKVFYSSSNNVQDMNEIWFLDSGCSNHVTGIKKNFVELDENYNSLLELRDSKKLKIEGKGVVSVFSAEGQQKRMHDVFYTPEIAQNLLSVGQMMKNGYKLVFVEGQCEITDRNGQKVTVMKMTSNNLFPLKMTPYSNVVLKTEVVDDSHLWHLRYGHLNRKGLALLKQKSMVVGLPSIQVAEGDVCEGCVFGKHHRLPFPNTSWRAQAPLELVHADICGPTQTPSLGNRRYFLLFVDDYTRMIWIYFLEKKSDAFTTFMKFKALAENQSGCWIKTLRTDRGGEFLSRSFLDYCQQKGIQRQLTVQYSPQQNGVAERKNRTIVEMARSMLKGKGLPNKFWAEAVNTSAYLLNRSPAKAVRDKTPYEAWHRRKPVVNHLKVFGCIGYALTPYQGREKFDEKGEKLIFIGYSDESKGYHLYNPNTDKLVLSRDVIFDEHTAWKWQEESSMTQMFQYTETTAEVTVQNPIGTTEASSSKTIPKAKGPIGDTPPRRYRSFTEINEQANFALAAFEPQNFVEAAKEEKWRNAMKEEMTSIEKNDTWSLKVGPNFLIACLYVDDLIYTSTSRSLLQKFKEAMMEEFEMTDLGLMKYFLGFQVKQKKGEIFISQEKYIADLLKKFCMENAKSISTPMSLNEKLQKEDSTEGFDSKIYRSLVGSLIYLTHTRTDIVHSESLLSRFMSNPSRTHFTAAKRVLRYLKGTQKVGLKYTKEQKDDLVGYVDSDWAGSLDDRRSTSGYLFYIGTKPISWSSKKQNTVALSSAEAEYIAANEATREAVWLRRLLLELQQKMDEPTTIFCDNQSAIAMTKNPVFHARSKHIELRHHFIREMVLQKEILLEFISTHDQPANVLTKAVSSEKFETFKDFLKIIN</sequence>
<keyword evidence="7" id="KW-0064">Aspartyl protease</keyword>
<keyword evidence="12" id="KW-0229">DNA integration</keyword>
<dbReference type="AlphaFoldDB" id="A0A8J5FRX0"/>
<dbReference type="GO" id="GO:0004190">
    <property type="term" value="F:aspartic-type endopeptidase activity"/>
    <property type="evidence" value="ECO:0007669"/>
    <property type="project" value="UniProtKB-KW"/>
</dbReference>
<dbReference type="InterPro" id="IPR057670">
    <property type="entry name" value="SH3_retrovirus"/>
</dbReference>
<evidence type="ECO:0000259" key="19">
    <source>
        <dbReference type="PROSITE" id="PS50994"/>
    </source>
</evidence>
<dbReference type="PANTHER" id="PTHR42648:SF11">
    <property type="entry name" value="TRANSPOSON TY4-P GAG-POL POLYPROTEIN"/>
    <property type="match status" value="1"/>
</dbReference>
<dbReference type="GO" id="GO:0005524">
    <property type="term" value="F:ATP binding"/>
    <property type="evidence" value="ECO:0007669"/>
    <property type="project" value="UniProtKB-KW"/>
</dbReference>
<name>A0A8J5FRX0_ZINOF</name>
<feature type="region of interest" description="Disordered" evidence="18">
    <location>
        <begin position="236"/>
        <end position="285"/>
    </location>
</feature>
<evidence type="ECO:0000256" key="6">
    <source>
        <dbReference type="ARBA" id="ARBA00022741"/>
    </source>
</evidence>
<dbReference type="Pfam" id="PF25597">
    <property type="entry name" value="SH3_retrovirus"/>
    <property type="match status" value="1"/>
</dbReference>
<evidence type="ECO:0000256" key="7">
    <source>
        <dbReference type="ARBA" id="ARBA00022750"/>
    </source>
</evidence>
<evidence type="ECO:0000256" key="5">
    <source>
        <dbReference type="ARBA" id="ARBA00022723"/>
    </source>
</evidence>
<evidence type="ECO:0000256" key="2">
    <source>
        <dbReference type="ARBA" id="ARBA00022612"/>
    </source>
</evidence>
<dbReference type="InterPro" id="IPR025724">
    <property type="entry name" value="GAG-pre-integrase_dom"/>
</dbReference>
<dbReference type="SUPFAM" id="SSF56672">
    <property type="entry name" value="DNA/RNA polymerases"/>
    <property type="match status" value="1"/>
</dbReference>
<feature type="domain" description="Integrase catalytic" evidence="19">
    <location>
        <begin position="551"/>
        <end position="717"/>
    </location>
</feature>
<feature type="compositionally biased region" description="Basic residues" evidence="18">
    <location>
        <begin position="253"/>
        <end position="262"/>
    </location>
</feature>
<dbReference type="GO" id="GO:0006508">
    <property type="term" value="P:proteolysis"/>
    <property type="evidence" value="ECO:0007669"/>
    <property type="project" value="UniProtKB-KW"/>
</dbReference>
<reference evidence="20 21" key="1">
    <citation type="submission" date="2020-08" db="EMBL/GenBank/DDBJ databases">
        <title>Plant Genome Project.</title>
        <authorList>
            <person name="Zhang R.-G."/>
        </authorList>
    </citation>
    <scope>NUCLEOTIDE SEQUENCE [LARGE SCALE GENOMIC DNA]</scope>
    <source>
        <tissue evidence="20">Rhizome</tissue>
    </source>
</reference>
<keyword evidence="15" id="KW-0917">Virion maturation</keyword>
<evidence type="ECO:0000256" key="15">
    <source>
        <dbReference type="ARBA" id="ARBA00023113"/>
    </source>
</evidence>
<dbReference type="GO" id="GO:0015074">
    <property type="term" value="P:DNA integration"/>
    <property type="evidence" value="ECO:0007669"/>
    <property type="project" value="UniProtKB-KW"/>
</dbReference>
<evidence type="ECO:0000256" key="18">
    <source>
        <dbReference type="SAM" id="MobiDB-lite"/>
    </source>
</evidence>
<dbReference type="GO" id="GO:0003964">
    <property type="term" value="F:RNA-directed DNA polymerase activity"/>
    <property type="evidence" value="ECO:0007669"/>
    <property type="project" value="UniProtKB-KW"/>
</dbReference>
<dbReference type="GO" id="GO:0003887">
    <property type="term" value="F:DNA-directed DNA polymerase activity"/>
    <property type="evidence" value="ECO:0007669"/>
    <property type="project" value="UniProtKB-KW"/>
</dbReference>
<evidence type="ECO:0000256" key="17">
    <source>
        <dbReference type="ARBA" id="ARBA00023268"/>
    </source>
</evidence>
<evidence type="ECO:0000256" key="4">
    <source>
        <dbReference type="ARBA" id="ARBA00022722"/>
    </source>
</evidence>
<dbReference type="Pfam" id="PF13976">
    <property type="entry name" value="gag_pre-integrs"/>
    <property type="match status" value="1"/>
</dbReference>
<keyword evidence="4" id="KW-0540">Nuclease</keyword>
<comment type="caution">
    <text evidence="20">The sequence shown here is derived from an EMBL/GenBank/DDBJ whole genome shotgun (WGS) entry which is preliminary data.</text>
</comment>
<dbReference type="SUPFAM" id="SSF53098">
    <property type="entry name" value="Ribonuclease H-like"/>
    <property type="match status" value="1"/>
</dbReference>
<dbReference type="Proteomes" id="UP000734854">
    <property type="component" value="Unassembled WGS sequence"/>
</dbReference>
<evidence type="ECO:0000256" key="9">
    <source>
        <dbReference type="ARBA" id="ARBA00022801"/>
    </source>
</evidence>
<dbReference type="InterPro" id="IPR001584">
    <property type="entry name" value="Integrase_cat-core"/>
</dbReference>
<keyword evidence="5" id="KW-0479">Metal-binding</keyword>
<feature type="compositionally biased region" description="Basic and acidic residues" evidence="18">
    <location>
        <begin position="263"/>
        <end position="285"/>
    </location>
</feature>
<keyword evidence="6" id="KW-0547">Nucleotide-binding</keyword>
<dbReference type="InterPro" id="IPR039537">
    <property type="entry name" value="Retrotran_Ty1/copia-like"/>
</dbReference>
<keyword evidence="8" id="KW-0255">Endonuclease</keyword>
<keyword evidence="17" id="KW-0511">Multifunctional enzyme</keyword>
<dbReference type="PROSITE" id="PS50994">
    <property type="entry name" value="INTEGRASE"/>
    <property type="match status" value="1"/>
</dbReference>
<organism evidence="20 21">
    <name type="scientific">Zingiber officinale</name>
    <name type="common">Ginger</name>
    <name type="synonym">Amomum zingiber</name>
    <dbReference type="NCBI Taxonomy" id="94328"/>
    <lineage>
        <taxon>Eukaryota</taxon>
        <taxon>Viridiplantae</taxon>
        <taxon>Streptophyta</taxon>
        <taxon>Embryophyta</taxon>
        <taxon>Tracheophyta</taxon>
        <taxon>Spermatophyta</taxon>
        <taxon>Magnoliopsida</taxon>
        <taxon>Liliopsida</taxon>
        <taxon>Zingiberales</taxon>
        <taxon>Zingiberaceae</taxon>
        <taxon>Zingiber</taxon>
    </lineage>
</organism>
<keyword evidence="2" id="KW-1188">Viral release from host cell</keyword>
<feature type="region of interest" description="Disordered" evidence="18">
    <location>
        <begin position="815"/>
        <end position="835"/>
    </location>
</feature>
<dbReference type="PANTHER" id="PTHR42648">
    <property type="entry name" value="TRANSPOSASE, PUTATIVE-RELATED"/>
    <property type="match status" value="1"/>
</dbReference>
<accession>A0A8J5FRX0</accession>
<keyword evidence="3" id="KW-0645">Protease</keyword>
<evidence type="ECO:0000256" key="1">
    <source>
        <dbReference type="ARBA" id="ARBA00002180"/>
    </source>
</evidence>
<comment type="function">
    <text evidence="1">The aspartyl protease (PR) mediates the proteolytic cleavages of the Gag and Gag-Pol polyproteins after assembly of the VLP.</text>
</comment>
<evidence type="ECO:0000256" key="11">
    <source>
        <dbReference type="ARBA" id="ARBA00022842"/>
    </source>
</evidence>
<keyword evidence="9" id="KW-0378">Hydrolase</keyword>
<keyword evidence="14" id="KW-0808">Transferase</keyword>
<dbReference type="InterPro" id="IPR012337">
    <property type="entry name" value="RNaseH-like_sf"/>
</dbReference>
<evidence type="ECO:0000313" key="21">
    <source>
        <dbReference type="Proteomes" id="UP000734854"/>
    </source>
</evidence>
<keyword evidence="21" id="KW-1185">Reference proteome</keyword>
<evidence type="ECO:0000256" key="16">
    <source>
        <dbReference type="ARBA" id="ARBA00023172"/>
    </source>
</evidence>
<evidence type="ECO:0000256" key="10">
    <source>
        <dbReference type="ARBA" id="ARBA00022840"/>
    </source>
</evidence>
<dbReference type="Pfam" id="PF14223">
    <property type="entry name" value="Retrotran_gag_2"/>
    <property type="match status" value="1"/>
</dbReference>
<protein>
    <recommendedName>
        <fullName evidence="19">Integrase catalytic domain-containing protein</fullName>
    </recommendedName>
</protein>
<dbReference type="CDD" id="cd09272">
    <property type="entry name" value="RNase_HI_RT_Ty1"/>
    <property type="match status" value="1"/>
</dbReference>
<dbReference type="EMBL" id="JACMSC010000014">
    <property type="protein sequence ID" value="KAG6489371.1"/>
    <property type="molecule type" value="Genomic_DNA"/>
</dbReference>